<dbReference type="VEuPathDB" id="FungiDB:BTJ68_04139"/>
<comment type="caution">
    <text evidence="2">The sequence shown here is derived from an EMBL/GenBank/DDBJ whole genome shotgun (WGS) entry which is preliminary data.</text>
</comment>
<dbReference type="EMBL" id="QWIN01000182">
    <property type="protein sequence ID" value="RMY57064.1"/>
    <property type="molecule type" value="Genomic_DNA"/>
</dbReference>
<organism evidence="2 3">
    <name type="scientific">Hortaea werneckii</name>
    <name type="common">Black yeast</name>
    <name type="synonym">Cladosporium werneckii</name>
    <dbReference type="NCBI Taxonomy" id="91943"/>
    <lineage>
        <taxon>Eukaryota</taxon>
        <taxon>Fungi</taxon>
        <taxon>Dikarya</taxon>
        <taxon>Ascomycota</taxon>
        <taxon>Pezizomycotina</taxon>
        <taxon>Dothideomycetes</taxon>
        <taxon>Dothideomycetidae</taxon>
        <taxon>Mycosphaerellales</taxon>
        <taxon>Teratosphaeriaceae</taxon>
        <taxon>Hortaea</taxon>
    </lineage>
</organism>
<proteinExistence type="predicted"/>
<keyword evidence="1" id="KW-0732">Signal</keyword>
<dbReference type="OrthoDB" id="3911563at2759"/>
<protein>
    <recommendedName>
        <fullName evidence="4">Glycosyl hydrolase family 92 N-terminal domain-containing protein</fullName>
    </recommendedName>
</protein>
<feature type="chain" id="PRO_5018321620" description="Glycosyl hydrolase family 92 N-terminal domain-containing protein" evidence="1">
    <location>
        <begin position="16"/>
        <end position="124"/>
    </location>
</feature>
<dbReference type="AlphaFoldDB" id="A0A3M7CYM8"/>
<evidence type="ECO:0000256" key="1">
    <source>
        <dbReference type="SAM" id="SignalP"/>
    </source>
</evidence>
<dbReference type="Proteomes" id="UP000270230">
    <property type="component" value="Unassembled WGS sequence"/>
</dbReference>
<accession>A0A3M7CYM8</accession>
<gene>
    <name evidence="2" type="ORF">D0865_03320</name>
</gene>
<reference evidence="2 3" key="1">
    <citation type="journal article" date="2018" name="BMC Genomics">
        <title>Genomic evidence for intraspecific hybridization in a clonal and extremely halotolerant yeast.</title>
        <authorList>
            <person name="Gostincar C."/>
            <person name="Stajich J.E."/>
            <person name="Zupancic J."/>
            <person name="Zalar P."/>
            <person name="Gunde-Cimerman N."/>
        </authorList>
    </citation>
    <scope>NUCLEOTIDE SEQUENCE [LARGE SCALE GENOMIC DNA]</scope>
    <source>
        <strain evidence="2 3">EXF-151</strain>
    </source>
</reference>
<evidence type="ECO:0000313" key="2">
    <source>
        <dbReference type="EMBL" id="RMY57064.1"/>
    </source>
</evidence>
<evidence type="ECO:0000313" key="3">
    <source>
        <dbReference type="Proteomes" id="UP000270230"/>
    </source>
</evidence>
<feature type="signal peptide" evidence="1">
    <location>
        <begin position="1"/>
        <end position="15"/>
    </location>
</feature>
<evidence type="ECO:0008006" key="4">
    <source>
        <dbReference type="Google" id="ProtNLM"/>
    </source>
</evidence>
<sequence>MIFLTFLSLLTVSSAAGSREKKDAPVRVKQKGLPGMGYVQYPSDETWVVTGESGQVLGRVEAHYAAAKRQDEYGSIYSPIITDNRAKCNGFQHIPWHEPNGILALTNSFSSSIFQRHGHKALGL</sequence>
<name>A0A3M7CYM8_HORWE</name>